<dbReference type="Proteomes" id="UP000060390">
    <property type="component" value="Chromosome"/>
</dbReference>
<dbReference type="InterPro" id="IPR026392">
    <property type="entry name" value="Exo/Archaeosortase_dom"/>
</dbReference>
<keyword evidence="4 10" id="KW-0812">Transmembrane</keyword>
<sequence length="291" mass="31657">MSALTDVLAWVVVAGFISSAFFQRQEGQRDVGRLLASGSWVTFGVFWALLVPHFAFVQMSPIEGVLSAIAVPASLYVAYLIWSGRRDFATLTRAIAIMGIIYLPFEMSAVLQRTAIEMVTTHTEMLMTTVGYDPTVIQGPDGHRSTFEFVGDGHIFVTTVVLACTGIGSSATVSGLVLALDAPIRRRLLGVAIAVPVIYGLNVIRVGFIALAHGHQWFADFQRPVFFLFGTDNPYMVSYLIADRVLAQSLSVVALVGLTLALLRLLPELATIVEDVLFLVTGKSYDIRSLL</sequence>
<feature type="active site" description="Acyl-thioester intermediate" evidence="8">
    <location>
        <position position="164"/>
    </location>
</feature>
<accession>A0A0F7P9I4</accession>
<feature type="transmembrane region" description="Helical" evidence="10">
    <location>
        <begin position="245"/>
        <end position="263"/>
    </location>
</feature>
<keyword evidence="2" id="KW-1003">Cell membrane</keyword>
<keyword evidence="5" id="KW-0378">Hydrolase</keyword>
<dbReference type="GO" id="GO:0006508">
    <property type="term" value="P:proteolysis"/>
    <property type="evidence" value="ECO:0007669"/>
    <property type="project" value="UniProtKB-KW"/>
</dbReference>
<dbReference type="AlphaFoldDB" id="A0A0F7P9I4"/>
<keyword evidence="14" id="KW-1185">Reference proteome</keyword>
<evidence type="ECO:0000256" key="3">
    <source>
        <dbReference type="ARBA" id="ARBA00022670"/>
    </source>
</evidence>
<evidence type="ECO:0000256" key="8">
    <source>
        <dbReference type="PIRSR" id="PIRSR025737-1"/>
    </source>
</evidence>
<comment type="subcellular location">
    <subcellularLocation>
        <location evidence="1">Cell membrane</location>
        <topology evidence="1">Multi-pass membrane protein</topology>
    </subcellularLocation>
</comment>
<evidence type="ECO:0000313" key="14">
    <source>
        <dbReference type="Proteomes" id="UP000069906"/>
    </source>
</evidence>
<evidence type="ECO:0000256" key="7">
    <source>
        <dbReference type="ARBA" id="ARBA00023136"/>
    </source>
</evidence>
<reference evidence="11 14" key="1">
    <citation type="journal article" date="2015" name="ISME J.">
        <title>Elemental sulfur and acetate can support life of a novel strictly anaerobic haloarchaeon.</title>
        <authorList>
            <person name="Sorokin D.Y."/>
            <person name="Kublanov I.V."/>
            <person name="Gavrilov S.N."/>
            <person name="Rojo D."/>
            <person name="Roman P."/>
            <person name="Golyshin P.N."/>
            <person name="Slepak V.Z."/>
            <person name="Smedile F."/>
            <person name="Ferrer M."/>
            <person name="Messina E."/>
            <person name="La Cono V."/>
            <person name="Yakimov M.M."/>
        </authorList>
    </citation>
    <scope>NUCLEOTIDE SEQUENCE [LARGE SCALE GENOMIC DNA]</scope>
    <source>
        <strain evidence="11 14">HSR2</strain>
    </source>
</reference>
<dbReference type="KEGG" id="hsu:HLASF_0359"/>
<feature type="transmembrane region" description="Helical" evidence="10">
    <location>
        <begin position="62"/>
        <end position="82"/>
    </location>
</feature>
<evidence type="ECO:0000256" key="1">
    <source>
        <dbReference type="ARBA" id="ARBA00004651"/>
    </source>
</evidence>
<name>A0A0F7P9I4_9EURY</name>
<gene>
    <name evidence="12" type="ORF">HLASA_0358</name>
    <name evidence="11" type="ORF">HLASF_0359</name>
</gene>
<dbReference type="NCBIfam" id="TIGR04125">
    <property type="entry name" value="exosort_PGF_TRM"/>
    <property type="match status" value="1"/>
</dbReference>
<evidence type="ECO:0000256" key="5">
    <source>
        <dbReference type="ARBA" id="ARBA00022801"/>
    </source>
</evidence>
<protein>
    <submittedName>
        <fullName evidence="11">Cytochrome oxidase subunit I</fullName>
    </submittedName>
</protein>
<dbReference type="InterPro" id="IPR019127">
    <property type="entry name" value="Exosortase"/>
</dbReference>
<dbReference type="STRING" id="1604004.HLASA_0358"/>
<evidence type="ECO:0000313" key="12">
    <source>
        <dbReference type="EMBL" id="ALG81267.1"/>
    </source>
</evidence>
<keyword evidence="6 10" id="KW-1133">Transmembrane helix</keyword>
<dbReference type="EMBL" id="CP011564">
    <property type="protein sequence ID" value="ALG81267.1"/>
    <property type="molecule type" value="Genomic_DNA"/>
</dbReference>
<reference evidence="12 13" key="3">
    <citation type="journal article" date="2016" name="Stand. Genomic Sci.">
        <title>Complete genome sequence of 'Halanaeroarchaeum sulfurireducens' M27-SA2, a sulfur-reducing and acetate-oxidizing haloarchaeon from the deep-sea hypersaline anoxic lake Medee.</title>
        <authorList>
            <person name="Messina E."/>
            <person name="Sorokin D.Y."/>
            <person name="Kublanov I.V."/>
            <person name="Toshchakov S."/>
            <person name="Lopatina A."/>
            <person name="Arcadi E."/>
            <person name="Smedile F."/>
            <person name="La Spada G."/>
            <person name="La Cono V."/>
            <person name="Yakimov M.M."/>
        </authorList>
    </citation>
    <scope>NUCLEOTIDE SEQUENCE [LARGE SCALE GENOMIC DNA]</scope>
    <source>
        <strain evidence="12 13">M27-SA2</strain>
    </source>
</reference>
<dbReference type="NCBIfam" id="TIGR04178">
    <property type="entry name" value="exo_archaeo"/>
    <property type="match status" value="1"/>
</dbReference>
<feature type="site" description="Transition state stabilizer" evidence="9">
    <location>
        <position position="244"/>
    </location>
</feature>
<reference evidence="13" key="2">
    <citation type="submission" date="2015-05" db="EMBL/GenBank/DDBJ databases">
        <title>Complete genome sequence of Halanaeroarchaeum sulfurireducens type strain M27-SA2, a sulfate-reducer haloarchaeon from marine anoxic lake Medee.</title>
        <authorList>
            <person name="Messina E."/>
            <person name="Kublanov I.V."/>
            <person name="Toshchakov S."/>
            <person name="Arcadi E."/>
            <person name="La Spada G."/>
            <person name="La Cono V."/>
            <person name="Yakimov M.M."/>
        </authorList>
    </citation>
    <scope>NUCLEOTIDE SEQUENCE [LARGE SCALE GENOMIC DNA]</scope>
    <source>
        <strain evidence="13">M27-SA2</strain>
    </source>
</reference>
<evidence type="ECO:0000256" key="6">
    <source>
        <dbReference type="ARBA" id="ARBA00022989"/>
    </source>
</evidence>
<dbReference type="Pfam" id="PF09721">
    <property type="entry name" value="Exosortase_EpsH"/>
    <property type="match status" value="1"/>
</dbReference>
<feature type="transmembrane region" description="Helical" evidence="10">
    <location>
        <begin position="94"/>
        <end position="111"/>
    </location>
</feature>
<evidence type="ECO:0000313" key="13">
    <source>
        <dbReference type="Proteomes" id="UP000060390"/>
    </source>
</evidence>
<dbReference type="GO" id="GO:0005886">
    <property type="term" value="C:plasma membrane"/>
    <property type="evidence" value="ECO:0007669"/>
    <property type="project" value="UniProtKB-SubCell"/>
</dbReference>
<dbReference type="GO" id="GO:0008233">
    <property type="term" value="F:peptidase activity"/>
    <property type="evidence" value="ECO:0007669"/>
    <property type="project" value="UniProtKB-KW"/>
</dbReference>
<evidence type="ECO:0000256" key="9">
    <source>
        <dbReference type="PIRSR" id="PIRSR025737-2"/>
    </source>
</evidence>
<dbReference type="EMBL" id="CP008874">
    <property type="protein sequence ID" value="AKH96865.1"/>
    <property type="molecule type" value="Genomic_DNA"/>
</dbReference>
<keyword evidence="3" id="KW-0645">Protease</keyword>
<evidence type="ECO:0000256" key="4">
    <source>
        <dbReference type="ARBA" id="ARBA00022692"/>
    </source>
</evidence>
<feature type="transmembrane region" description="Helical" evidence="10">
    <location>
        <begin position="155"/>
        <end position="179"/>
    </location>
</feature>
<feature type="active site" description="Proton donor" evidence="8">
    <location>
        <position position="205"/>
    </location>
</feature>
<keyword evidence="7 10" id="KW-0472">Membrane</keyword>
<evidence type="ECO:0000256" key="10">
    <source>
        <dbReference type="SAM" id="Phobius"/>
    </source>
</evidence>
<proteinExistence type="predicted"/>
<dbReference type="Proteomes" id="UP000069906">
    <property type="component" value="Chromosome"/>
</dbReference>
<dbReference type="OrthoDB" id="200496at2157"/>
<evidence type="ECO:0000256" key="2">
    <source>
        <dbReference type="ARBA" id="ARBA00022475"/>
    </source>
</evidence>
<feature type="transmembrane region" description="Helical" evidence="10">
    <location>
        <begin position="6"/>
        <end position="22"/>
    </location>
</feature>
<dbReference type="HOGENOM" id="CLU_065734_1_0_2"/>
<feature type="transmembrane region" description="Helical" evidence="10">
    <location>
        <begin position="34"/>
        <end position="56"/>
    </location>
</feature>
<feature type="transmembrane region" description="Helical" evidence="10">
    <location>
        <begin position="191"/>
        <end position="212"/>
    </location>
</feature>
<dbReference type="PIRSF" id="PIRSF025737">
    <property type="entry name" value="Cyco1"/>
    <property type="match status" value="1"/>
</dbReference>
<dbReference type="InterPro" id="IPR014522">
    <property type="entry name" value="ArtA"/>
</dbReference>
<dbReference type="KEGG" id="hsf:HLASA_0358"/>
<evidence type="ECO:0000313" key="11">
    <source>
        <dbReference type="EMBL" id="AKH96865.1"/>
    </source>
</evidence>
<organism evidence="11 14">
    <name type="scientific">Halanaeroarchaeum sulfurireducens</name>
    <dbReference type="NCBI Taxonomy" id="1604004"/>
    <lineage>
        <taxon>Archaea</taxon>
        <taxon>Methanobacteriati</taxon>
        <taxon>Methanobacteriota</taxon>
        <taxon>Stenosarchaea group</taxon>
        <taxon>Halobacteria</taxon>
        <taxon>Halobacteriales</taxon>
        <taxon>Halobacteriaceae</taxon>
        <taxon>Halanaeroarchaeum</taxon>
    </lineage>
</organism>